<reference evidence="5 6" key="1">
    <citation type="submission" date="2021-07" db="EMBL/GenBank/DDBJ databases">
        <title>Paenibacillus radiodurans sp. nov., isolated from the southeastern edge of Tengger Desert.</title>
        <authorList>
            <person name="Zhang G."/>
        </authorList>
    </citation>
    <scope>NUCLEOTIDE SEQUENCE [LARGE SCALE GENOMIC DNA]</scope>
    <source>
        <strain evidence="5 6">CCM 7311</strain>
    </source>
</reference>
<dbReference type="EMBL" id="JAHZIK010000224">
    <property type="protein sequence ID" value="MBW7454617.1"/>
    <property type="molecule type" value="Genomic_DNA"/>
</dbReference>
<dbReference type="InterPro" id="IPR018060">
    <property type="entry name" value="HTH_AraC"/>
</dbReference>
<dbReference type="Pfam" id="PF12833">
    <property type="entry name" value="HTH_18"/>
    <property type="match status" value="1"/>
</dbReference>
<feature type="domain" description="HTH araC/xylS-type" evidence="4">
    <location>
        <begin position="1"/>
        <end position="78"/>
    </location>
</feature>
<feature type="non-terminal residue" evidence="5">
    <location>
        <position position="1"/>
    </location>
</feature>
<dbReference type="SUPFAM" id="SSF46689">
    <property type="entry name" value="Homeodomain-like"/>
    <property type="match status" value="1"/>
</dbReference>
<gene>
    <name evidence="5" type="ORF">K0U00_11305</name>
</gene>
<evidence type="ECO:0000313" key="5">
    <source>
        <dbReference type="EMBL" id="MBW7454617.1"/>
    </source>
</evidence>
<comment type="caution">
    <text evidence="5">The sequence shown here is derived from an EMBL/GenBank/DDBJ whole genome shotgun (WGS) entry which is preliminary data.</text>
</comment>
<organism evidence="5 6">
    <name type="scientific">Paenibacillus sepulcri</name>
    <dbReference type="NCBI Taxonomy" id="359917"/>
    <lineage>
        <taxon>Bacteria</taxon>
        <taxon>Bacillati</taxon>
        <taxon>Bacillota</taxon>
        <taxon>Bacilli</taxon>
        <taxon>Bacillales</taxon>
        <taxon>Paenibacillaceae</taxon>
        <taxon>Paenibacillus</taxon>
    </lineage>
</organism>
<dbReference type="Gene3D" id="1.10.10.60">
    <property type="entry name" value="Homeodomain-like"/>
    <property type="match status" value="2"/>
</dbReference>
<dbReference type="PROSITE" id="PS01124">
    <property type="entry name" value="HTH_ARAC_FAMILY_2"/>
    <property type="match status" value="1"/>
</dbReference>
<evidence type="ECO:0000313" key="6">
    <source>
        <dbReference type="Proteomes" id="UP001519887"/>
    </source>
</evidence>
<dbReference type="PRINTS" id="PR00032">
    <property type="entry name" value="HTHARAC"/>
</dbReference>
<dbReference type="Proteomes" id="UP001519887">
    <property type="component" value="Unassembled WGS sequence"/>
</dbReference>
<evidence type="ECO:0000256" key="3">
    <source>
        <dbReference type="ARBA" id="ARBA00023163"/>
    </source>
</evidence>
<proteinExistence type="predicted"/>
<protein>
    <submittedName>
        <fullName evidence="5">Helix-turn-helix transcriptional regulator</fullName>
    </submittedName>
</protein>
<name>A0ABS7C141_9BACL</name>
<keyword evidence="2" id="KW-0238">DNA-binding</keyword>
<dbReference type="PANTHER" id="PTHR43280">
    <property type="entry name" value="ARAC-FAMILY TRANSCRIPTIONAL REGULATOR"/>
    <property type="match status" value="1"/>
</dbReference>
<evidence type="ECO:0000259" key="4">
    <source>
        <dbReference type="PROSITE" id="PS01124"/>
    </source>
</evidence>
<evidence type="ECO:0000256" key="1">
    <source>
        <dbReference type="ARBA" id="ARBA00023015"/>
    </source>
</evidence>
<dbReference type="InterPro" id="IPR020449">
    <property type="entry name" value="Tscrpt_reg_AraC-type_HTH"/>
</dbReference>
<dbReference type="SMART" id="SM00342">
    <property type="entry name" value="HTH_ARAC"/>
    <property type="match status" value="1"/>
</dbReference>
<keyword evidence="6" id="KW-1185">Reference proteome</keyword>
<keyword evidence="1" id="KW-0805">Transcription regulation</keyword>
<keyword evidence="3" id="KW-0804">Transcription</keyword>
<dbReference type="PANTHER" id="PTHR43280:SF28">
    <property type="entry name" value="HTH-TYPE TRANSCRIPTIONAL ACTIVATOR RHAS"/>
    <property type="match status" value="1"/>
</dbReference>
<evidence type="ECO:0000256" key="2">
    <source>
        <dbReference type="ARBA" id="ARBA00023125"/>
    </source>
</evidence>
<sequence length="87" mass="10121">DQIPMSEGQFNRFFKSMTRSTPIEYLNAYRIRKAGEYLSASDKKISAIAMDVGFDNLSYFIKVFRQTMRCTPSEFRKKHGLRPEQSG</sequence>
<accession>A0ABS7C141</accession>
<dbReference type="InterPro" id="IPR009057">
    <property type="entry name" value="Homeodomain-like_sf"/>
</dbReference>